<keyword evidence="3" id="KW-1185">Reference proteome</keyword>
<organism evidence="1 3">
    <name type="scientific">Endobacter medicaginis</name>
    <dbReference type="NCBI Taxonomy" id="1181271"/>
    <lineage>
        <taxon>Bacteria</taxon>
        <taxon>Pseudomonadati</taxon>
        <taxon>Pseudomonadota</taxon>
        <taxon>Alphaproteobacteria</taxon>
        <taxon>Acetobacterales</taxon>
        <taxon>Acetobacteraceae</taxon>
        <taxon>Endobacter</taxon>
    </lineage>
</organism>
<name>A0A839UV51_9PROT</name>
<sequence length="122" mass="13352">MDENDFVQPCSPGDNVIPLRALFLPRHHESLVRWLAASAPMGVSDAEVATGSAPASAVAAHPVEHVLVWVRESADPAYMIRPLGLRWAVIDHQRNYELGRHSSFEAALNAIRPVLPRPVFAA</sequence>
<comment type="caution">
    <text evidence="1">The sequence shown here is derived from an EMBL/GenBank/DDBJ whole genome shotgun (WGS) entry which is preliminary data.</text>
</comment>
<dbReference type="EMBL" id="JACHXV010000001">
    <property type="protein sequence ID" value="MBB3172284.1"/>
    <property type="molecule type" value="Genomic_DNA"/>
</dbReference>
<reference evidence="2 4" key="1">
    <citation type="submission" date="2020-06" db="EMBL/GenBank/DDBJ databases">
        <title>Description of novel acetic acid bacteria.</title>
        <authorList>
            <person name="Sombolestani A."/>
        </authorList>
    </citation>
    <scope>NUCLEOTIDE SEQUENCE [LARGE SCALE GENOMIC DNA]</scope>
    <source>
        <strain evidence="2 4">LMG 26838</strain>
    </source>
</reference>
<dbReference type="RefSeq" id="WP_176626269.1">
    <property type="nucleotide sequence ID" value="NZ_JABXXQ010000481.1"/>
</dbReference>
<dbReference type="Proteomes" id="UP000565205">
    <property type="component" value="Unassembled WGS sequence"/>
</dbReference>
<dbReference type="AlphaFoldDB" id="A0A839UV51"/>
<evidence type="ECO:0000313" key="1">
    <source>
        <dbReference type="EMBL" id="MBB3172284.1"/>
    </source>
</evidence>
<dbReference type="EMBL" id="JABXXQ010000481">
    <property type="protein sequence ID" value="NVN31746.1"/>
    <property type="molecule type" value="Genomic_DNA"/>
</dbReference>
<protein>
    <submittedName>
        <fullName evidence="1">Uncharacterized protein</fullName>
    </submittedName>
</protein>
<dbReference type="Proteomes" id="UP000557688">
    <property type="component" value="Unassembled WGS sequence"/>
</dbReference>
<reference evidence="1 3" key="2">
    <citation type="submission" date="2020-08" db="EMBL/GenBank/DDBJ databases">
        <title>Genomic Encyclopedia of Type Strains, Phase III (KMG-III): the genomes of soil and plant-associated and newly described type strains.</title>
        <authorList>
            <person name="Whitman W."/>
        </authorList>
    </citation>
    <scope>NUCLEOTIDE SEQUENCE [LARGE SCALE GENOMIC DNA]</scope>
    <source>
        <strain evidence="1 3">CECT 8088</strain>
    </source>
</reference>
<evidence type="ECO:0000313" key="3">
    <source>
        <dbReference type="Proteomes" id="UP000557688"/>
    </source>
</evidence>
<accession>A0A839UV51</accession>
<proteinExistence type="predicted"/>
<evidence type="ECO:0000313" key="4">
    <source>
        <dbReference type="Proteomes" id="UP000565205"/>
    </source>
</evidence>
<evidence type="ECO:0000313" key="2">
    <source>
        <dbReference type="EMBL" id="NVN31746.1"/>
    </source>
</evidence>
<gene>
    <name evidence="1" type="ORF">FHR90_000090</name>
    <name evidence="2" type="ORF">HUK83_15570</name>
</gene>